<evidence type="ECO:0008006" key="4">
    <source>
        <dbReference type="Google" id="ProtNLM"/>
    </source>
</evidence>
<dbReference type="RefSeq" id="WP_201362820.1">
    <property type="nucleotide sequence ID" value="NZ_BNJJ01000008.1"/>
</dbReference>
<keyword evidence="1" id="KW-1133">Transmembrane helix</keyword>
<keyword evidence="1" id="KW-0472">Membrane</keyword>
<name>A0ABQ3VH92_9CHLR</name>
<sequence length="202" mass="22327">MSDASAANSVMPDMEPVVFVAPRKKFMTAGLIFVGLAVVSLAIGILLGLQLTDGTYFMVALVFTAIFGAIGVMTVVTSFDPPRLQIDAAGLTMSARGRQHRILWSQIEEIRIVDFSVIIGQRSLKRASADQVPVHRERLWLVAWLHSGVPLPKGHLYLPQWWEAIGGVRVCDLSYMYTSVTEVGNAVARFAGERWNESREPR</sequence>
<organism evidence="2 3">
    <name type="scientific">Dictyobacter formicarum</name>
    <dbReference type="NCBI Taxonomy" id="2778368"/>
    <lineage>
        <taxon>Bacteria</taxon>
        <taxon>Bacillati</taxon>
        <taxon>Chloroflexota</taxon>
        <taxon>Ktedonobacteria</taxon>
        <taxon>Ktedonobacterales</taxon>
        <taxon>Dictyobacteraceae</taxon>
        <taxon>Dictyobacter</taxon>
    </lineage>
</organism>
<evidence type="ECO:0000256" key="1">
    <source>
        <dbReference type="SAM" id="Phobius"/>
    </source>
</evidence>
<feature type="transmembrane region" description="Helical" evidence="1">
    <location>
        <begin position="29"/>
        <end position="49"/>
    </location>
</feature>
<accession>A0ABQ3VH92</accession>
<keyword evidence="3" id="KW-1185">Reference proteome</keyword>
<comment type="caution">
    <text evidence="2">The sequence shown here is derived from an EMBL/GenBank/DDBJ whole genome shotgun (WGS) entry which is preliminary data.</text>
</comment>
<gene>
    <name evidence="2" type="ORF">KSZ_31610</name>
</gene>
<dbReference type="EMBL" id="BNJJ01000008">
    <property type="protein sequence ID" value="GHO85155.1"/>
    <property type="molecule type" value="Genomic_DNA"/>
</dbReference>
<dbReference type="Proteomes" id="UP000635565">
    <property type="component" value="Unassembled WGS sequence"/>
</dbReference>
<protein>
    <recommendedName>
        <fullName evidence="4">PH domain-containing protein</fullName>
    </recommendedName>
</protein>
<evidence type="ECO:0000313" key="3">
    <source>
        <dbReference type="Proteomes" id="UP000635565"/>
    </source>
</evidence>
<reference evidence="2 3" key="1">
    <citation type="journal article" date="2021" name="Int. J. Syst. Evol. Microbiol.">
        <title>Reticulibacter mediterranei gen. nov., sp. nov., within the new family Reticulibacteraceae fam. nov., and Ktedonospora formicarum gen. nov., sp. nov., Ktedonobacter robiniae sp. nov., Dictyobacter formicarum sp. nov. and Dictyobacter arantiisoli sp. nov., belonging to the class Ktedonobacteria.</title>
        <authorList>
            <person name="Yabe S."/>
            <person name="Zheng Y."/>
            <person name="Wang C.M."/>
            <person name="Sakai Y."/>
            <person name="Abe K."/>
            <person name="Yokota A."/>
            <person name="Donadio S."/>
            <person name="Cavaletti L."/>
            <person name="Monciardini P."/>
        </authorList>
    </citation>
    <scope>NUCLEOTIDE SEQUENCE [LARGE SCALE GENOMIC DNA]</scope>
    <source>
        <strain evidence="2 3">SOSP1-9</strain>
    </source>
</reference>
<feature type="transmembrane region" description="Helical" evidence="1">
    <location>
        <begin position="55"/>
        <end position="76"/>
    </location>
</feature>
<evidence type="ECO:0000313" key="2">
    <source>
        <dbReference type="EMBL" id="GHO85155.1"/>
    </source>
</evidence>
<proteinExistence type="predicted"/>
<keyword evidence="1" id="KW-0812">Transmembrane</keyword>